<feature type="domain" description="Myb/SANT-like DNA-binding" evidence="7">
    <location>
        <begin position="265"/>
        <end position="326"/>
    </location>
</feature>
<dbReference type="PANTHER" id="PTHR21654">
    <property type="entry name" value="FI21293P1"/>
    <property type="match status" value="1"/>
</dbReference>
<feature type="compositionally biased region" description="Polar residues" evidence="6">
    <location>
        <begin position="111"/>
        <end position="121"/>
    </location>
</feature>
<organism evidence="8 9">
    <name type="scientific">Trapa incisa</name>
    <dbReference type="NCBI Taxonomy" id="236973"/>
    <lineage>
        <taxon>Eukaryota</taxon>
        <taxon>Viridiplantae</taxon>
        <taxon>Streptophyta</taxon>
        <taxon>Embryophyta</taxon>
        <taxon>Tracheophyta</taxon>
        <taxon>Spermatophyta</taxon>
        <taxon>Magnoliopsida</taxon>
        <taxon>eudicotyledons</taxon>
        <taxon>Gunneridae</taxon>
        <taxon>Pentapetalae</taxon>
        <taxon>rosids</taxon>
        <taxon>malvids</taxon>
        <taxon>Myrtales</taxon>
        <taxon>Lythraceae</taxon>
        <taxon>Trapa</taxon>
    </lineage>
</organism>
<evidence type="ECO:0000256" key="3">
    <source>
        <dbReference type="ARBA" id="ARBA00023125"/>
    </source>
</evidence>
<dbReference type="GO" id="GO:0006355">
    <property type="term" value="P:regulation of DNA-templated transcription"/>
    <property type="evidence" value="ECO:0007669"/>
    <property type="project" value="UniProtKB-ARBA"/>
</dbReference>
<sequence>MCRIMLEEHGYNRSGKKCREKFENLYKYYKKTKDGKSGRQDGKNYRFFRQLEAIYGESSASSSGININRCSAMELANNQLPYGWQLDHQHNKHNQEDYCESISFSISNSSTRDQQLEASSNDSEKMKKLQHVGGGDDEGGGGRNQRSKGWREKVKGFVDSEMRRLVERQDTWMDGMSKTIERREQEKAWREVEWRRQETARFDREHEQWAKERAWIEARDAALMEALKKFARNNDEHPINASRLSISKNNNNNDDDRNDIDGAGESETWSLVQLRTGLEWSFQECGGYSSEGLWEAIAARMASLGYNLNGAECKEKWESIRASFSKI</sequence>
<dbReference type="Proteomes" id="UP001345219">
    <property type="component" value="Chromosome 6"/>
</dbReference>
<feature type="region of interest" description="Disordered" evidence="6">
    <location>
        <begin position="241"/>
        <end position="263"/>
    </location>
</feature>
<dbReference type="GO" id="GO:0003677">
    <property type="term" value="F:DNA binding"/>
    <property type="evidence" value="ECO:0007669"/>
    <property type="project" value="UniProtKB-KW"/>
</dbReference>
<reference evidence="8 9" key="1">
    <citation type="journal article" date="2023" name="Hortic Res">
        <title>Pangenome of water caltrop reveals structural variations and asymmetric subgenome divergence after allopolyploidization.</title>
        <authorList>
            <person name="Zhang X."/>
            <person name="Chen Y."/>
            <person name="Wang L."/>
            <person name="Yuan Y."/>
            <person name="Fang M."/>
            <person name="Shi L."/>
            <person name="Lu R."/>
            <person name="Comes H.P."/>
            <person name="Ma Y."/>
            <person name="Chen Y."/>
            <person name="Huang G."/>
            <person name="Zhou Y."/>
            <person name="Zheng Z."/>
            <person name="Qiu Y."/>
        </authorList>
    </citation>
    <scope>NUCLEOTIDE SEQUENCE [LARGE SCALE GENOMIC DNA]</scope>
    <source>
        <tissue evidence="8">Roots</tissue>
    </source>
</reference>
<evidence type="ECO:0000313" key="8">
    <source>
        <dbReference type="EMBL" id="KAK4756810.1"/>
    </source>
</evidence>
<dbReference type="Pfam" id="PF13837">
    <property type="entry name" value="Myb_DNA-bind_4"/>
    <property type="match status" value="2"/>
</dbReference>
<dbReference type="InterPro" id="IPR044822">
    <property type="entry name" value="Myb_DNA-bind_4"/>
</dbReference>
<evidence type="ECO:0000313" key="9">
    <source>
        <dbReference type="Proteomes" id="UP001345219"/>
    </source>
</evidence>
<dbReference type="AlphaFoldDB" id="A0AAN7JXP3"/>
<keyword evidence="4" id="KW-0804">Transcription</keyword>
<feature type="region of interest" description="Disordered" evidence="6">
    <location>
        <begin position="109"/>
        <end position="149"/>
    </location>
</feature>
<name>A0AAN7JXP3_9MYRT</name>
<evidence type="ECO:0000256" key="2">
    <source>
        <dbReference type="ARBA" id="ARBA00023015"/>
    </source>
</evidence>
<evidence type="ECO:0000259" key="7">
    <source>
        <dbReference type="Pfam" id="PF13837"/>
    </source>
</evidence>
<comment type="subcellular location">
    <subcellularLocation>
        <location evidence="1">Nucleus</location>
    </subcellularLocation>
</comment>
<dbReference type="EMBL" id="JAXIOK010000013">
    <property type="protein sequence ID" value="KAK4756810.1"/>
    <property type="molecule type" value="Genomic_DNA"/>
</dbReference>
<dbReference type="Gene3D" id="1.10.10.60">
    <property type="entry name" value="Homeodomain-like"/>
    <property type="match status" value="2"/>
</dbReference>
<evidence type="ECO:0000256" key="5">
    <source>
        <dbReference type="ARBA" id="ARBA00023242"/>
    </source>
</evidence>
<gene>
    <name evidence="8" type="ORF">SAY87_006937</name>
</gene>
<keyword evidence="2" id="KW-0805">Transcription regulation</keyword>
<accession>A0AAN7JXP3</accession>
<keyword evidence="3" id="KW-0238">DNA-binding</keyword>
<dbReference type="PANTHER" id="PTHR21654:SF63">
    <property type="entry name" value="MYB-LIKE DOMAIN-CONTAINING PROTEIN"/>
    <property type="match status" value="1"/>
</dbReference>
<dbReference type="GO" id="GO:0005634">
    <property type="term" value="C:nucleus"/>
    <property type="evidence" value="ECO:0007669"/>
    <property type="project" value="UniProtKB-SubCell"/>
</dbReference>
<feature type="domain" description="Myb/SANT-like DNA-binding" evidence="7">
    <location>
        <begin position="6"/>
        <end position="54"/>
    </location>
</feature>
<proteinExistence type="predicted"/>
<evidence type="ECO:0000256" key="6">
    <source>
        <dbReference type="SAM" id="MobiDB-lite"/>
    </source>
</evidence>
<protein>
    <recommendedName>
        <fullName evidence="7">Myb/SANT-like DNA-binding domain-containing protein</fullName>
    </recommendedName>
</protein>
<evidence type="ECO:0000256" key="4">
    <source>
        <dbReference type="ARBA" id="ARBA00023163"/>
    </source>
</evidence>
<keyword evidence="5" id="KW-0539">Nucleus</keyword>
<comment type="caution">
    <text evidence="8">The sequence shown here is derived from an EMBL/GenBank/DDBJ whole genome shotgun (WGS) entry which is preliminary data.</text>
</comment>
<evidence type="ECO:0000256" key="1">
    <source>
        <dbReference type="ARBA" id="ARBA00004123"/>
    </source>
</evidence>
<keyword evidence="9" id="KW-1185">Reference proteome</keyword>